<protein>
    <submittedName>
        <fullName evidence="1">Uncharacterized protein</fullName>
    </submittedName>
</protein>
<accession>A0A6L2J1X6</accession>
<proteinExistence type="predicted"/>
<name>A0A6L2J1X6_TANCI</name>
<comment type="caution">
    <text evidence="1">The sequence shown here is derived from an EMBL/GenBank/DDBJ whole genome shotgun (WGS) entry which is preliminary data.</text>
</comment>
<dbReference type="EMBL" id="BKCJ010000160">
    <property type="protein sequence ID" value="GEU30477.1"/>
    <property type="molecule type" value="Genomic_DNA"/>
</dbReference>
<gene>
    <name evidence="1" type="ORF">Tci_002455</name>
</gene>
<dbReference type="AlphaFoldDB" id="A0A6L2J1X6"/>
<organism evidence="1">
    <name type="scientific">Tanacetum cinerariifolium</name>
    <name type="common">Dalmatian daisy</name>
    <name type="synonym">Chrysanthemum cinerariifolium</name>
    <dbReference type="NCBI Taxonomy" id="118510"/>
    <lineage>
        <taxon>Eukaryota</taxon>
        <taxon>Viridiplantae</taxon>
        <taxon>Streptophyta</taxon>
        <taxon>Embryophyta</taxon>
        <taxon>Tracheophyta</taxon>
        <taxon>Spermatophyta</taxon>
        <taxon>Magnoliopsida</taxon>
        <taxon>eudicotyledons</taxon>
        <taxon>Gunneridae</taxon>
        <taxon>Pentapetalae</taxon>
        <taxon>asterids</taxon>
        <taxon>campanulids</taxon>
        <taxon>Asterales</taxon>
        <taxon>Asteraceae</taxon>
        <taxon>Asteroideae</taxon>
        <taxon>Anthemideae</taxon>
        <taxon>Anthemidinae</taxon>
        <taxon>Tanacetum</taxon>
    </lineage>
</organism>
<reference evidence="1" key="1">
    <citation type="journal article" date="2019" name="Sci. Rep.">
        <title>Draft genome of Tanacetum cinerariifolium, the natural source of mosquito coil.</title>
        <authorList>
            <person name="Yamashiro T."/>
            <person name="Shiraishi A."/>
            <person name="Satake H."/>
            <person name="Nakayama K."/>
        </authorList>
    </citation>
    <scope>NUCLEOTIDE SEQUENCE</scope>
</reference>
<sequence>MHFRSKSCTSLNFRALCKVTLVIGKHPVLTNIRLNKSQPYQRRRRRRPVTVKKERLKVMMHPSRFRGEQRKKLPWLKVGLPFLKTARVVTQGSTLAFSVRDKAKAAGRKNKRSKLTGSSNVNKDALARLMVIEMTAHEKEERLPFLDIKRRDVKCREREIEQQDTRFYSPAIRSLDRGPAKDNG</sequence>
<evidence type="ECO:0000313" key="1">
    <source>
        <dbReference type="EMBL" id="GEU30477.1"/>
    </source>
</evidence>